<dbReference type="HOGENOM" id="CLU_1046458_0_0_1"/>
<dbReference type="AlphaFoldDB" id="A0A075AQP8"/>
<keyword evidence="1" id="KW-1133">Transmembrane helix</keyword>
<keyword evidence="3" id="KW-1185">Reference proteome</keyword>
<accession>A0A075AQP8</accession>
<dbReference type="OrthoDB" id="441172at2759"/>
<evidence type="ECO:0000313" key="2">
    <source>
        <dbReference type="EMBL" id="EPZ32553.1"/>
    </source>
</evidence>
<proteinExistence type="predicted"/>
<reference evidence="2 3" key="1">
    <citation type="journal article" date="2013" name="Curr. Biol.">
        <title>Shared signatures of parasitism and phylogenomics unite Cryptomycota and microsporidia.</title>
        <authorList>
            <person name="James T.Y."/>
            <person name="Pelin A."/>
            <person name="Bonen L."/>
            <person name="Ahrendt S."/>
            <person name="Sain D."/>
            <person name="Corradi N."/>
            <person name="Stajich J.E."/>
        </authorList>
    </citation>
    <scope>NUCLEOTIDE SEQUENCE [LARGE SCALE GENOMIC DNA]</scope>
    <source>
        <strain evidence="2 3">CSF55</strain>
    </source>
</reference>
<feature type="transmembrane region" description="Helical" evidence="1">
    <location>
        <begin position="199"/>
        <end position="225"/>
    </location>
</feature>
<name>A0A075AQP8_ROZAC</name>
<feature type="transmembrane region" description="Helical" evidence="1">
    <location>
        <begin position="165"/>
        <end position="187"/>
    </location>
</feature>
<feature type="transmembrane region" description="Helical" evidence="1">
    <location>
        <begin position="125"/>
        <end position="145"/>
    </location>
</feature>
<dbReference type="Proteomes" id="UP000030755">
    <property type="component" value="Unassembled WGS sequence"/>
</dbReference>
<feature type="transmembrane region" description="Helical" evidence="1">
    <location>
        <begin position="237"/>
        <end position="255"/>
    </location>
</feature>
<gene>
    <name evidence="2" type="ORF">O9G_004127</name>
</gene>
<organism evidence="2 3">
    <name type="scientific">Rozella allomycis (strain CSF55)</name>
    <dbReference type="NCBI Taxonomy" id="988480"/>
    <lineage>
        <taxon>Eukaryota</taxon>
        <taxon>Fungi</taxon>
        <taxon>Fungi incertae sedis</taxon>
        <taxon>Cryptomycota</taxon>
        <taxon>Cryptomycota incertae sedis</taxon>
        <taxon>Rozella</taxon>
    </lineage>
</organism>
<evidence type="ECO:0000313" key="3">
    <source>
        <dbReference type="Proteomes" id="UP000030755"/>
    </source>
</evidence>
<protein>
    <submittedName>
        <fullName evidence="2">Uncharacterized protein</fullName>
    </submittedName>
</protein>
<dbReference type="EMBL" id="KE561144">
    <property type="protein sequence ID" value="EPZ32553.1"/>
    <property type="molecule type" value="Genomic_DNA"/>
</dbReference>
<sequence>MAPCRIFTKGIQSFEIQSDRLYQYKVFRVECAAGWYFDCRVHTNVLSGHGLQPAKDFYFVFEQHTADCGKKIKYSSWVPNLTIPVTMLYVPMLYAFVSVLKCSVDWQSSDDPRVNEAERCYEFTVINPLLYSSLSLIGYTVMYSLMTTYLTAAENEDFEEGLIDYTRISVIIMKNGYLMLTISSLLLRKYIFREAWNIVLLVIMLGSGLLGSVLWTFMISFYYSLYPSTLVVIGNGVYLYVTAGWACIITLFLLSEKMAAFLRIKQ</sequence>
<keyword evidence="1" id="KW-0812">Transmembrane</keyword>
<evidence type="ECO:0000256" key="1">
    <source>
        <dbReference type="SAM" id="Phobius"/>
    </source>
</evidence>
<keyword evidence="1" id="KW-0472">Membrane</keyword>